<dbReference type="AlphaFoldDB" id="A0AA37SZP3"/>
<dbReference type="Proteomes" id="UP001156601">
    <property type="component" value="Unassembled WGS sequence"/>
</dbReference>
<organism evidence="2 3">
    <name type="scientific">Agaribacter marinus</name>
    <dbReference type="NCBI Taxonomy" id="1431249"/>
    <lineage>
        <taxon>Bacteria</taxon>
        <taxon>Pseudomonadati</taxon>
        <taxon>Pseudomonadota</taxon>
        <taxon>Gammaproteobacteria</taxon>
        <taxon>Alteromonadales</taxon>
        <taxon>Alteromonadaceae</taxon>
        <taxon>Agaribacter</taxon>
    </lineage>
</organism>
<dbReference type="InterPro" id="IPR037522">
    <property type="entry name" value="HD_GYP_dom"/>
</dbReference>
<proteinExistence type="predicted"/>
<evidence type="ECO:0000313" key="3">
    <source>
        <dbReference type="Proteomes" id="UP001156601"/>
    </source>
</evidence>
<dbReference type="Gene3D" id="1.10.3210.10">
    <property type="entry name" value="Hypothetical protein af1432"/>
    <property type="match status" value="1"/>
</dbReference>
<dbReference type="CDD" id="cd00077">
    <property type="entry name" value="HDc"/>
    <property type="match status" value="1"/>
</dbReference>
<sequence length="401" mass="44880">MVHKIGDQTGKLSVKSRGKVKHPAIIDQLIACGVQTVVIERTKQVTKETIQALNNRKHALSKKTLNITRNQPVNAAFELSDDAPQNSISVIPSSRAEEFQFAEQLVIDCKDLYNLHKLRAEKSLSIDITQALDIVNDVYASLIRDPNALLCVSMVRTKGDYFANHAMHVSILLCYFALQLGMSESDCKRLSIVGYLYDIGMVKIPHEITHKLDRPTIDDLVTIQSHVQHSLDLTAPLAMDNEQRLAIEQHHERLDGTGYPYGLEGEQIHKYARMLAIVDCYDAMTSNRPFQKKRSPASALRIICNKDFGYDQKLALKFVRSLGIYPVGCLVALSNKKIALVTETNRAKPLKPKVKVFFSTASMQAITAQYIDLNDETDDIVIVKPIIAEHYGIKLAEIDLG</sequence>
<protein>
    <submittedName>
        <fullName evidence="2">Phosphodiesterase</fullName>
    </submittedName>
</protein>
<dbReference type="SUPFAM" id="SSF109604">
    <property type="entry name" value="HD-domain/PDEase-like"/>
    <property type="match status" value="1"/>
</dbReference>
<comment type="caution">
    <text evidence="2">The sequence shown here is derived from an EMBL/GenBank/DDBJ whole genome shotgun (WGS) entry which is preliminary data.</text>
</comment>
<dbReference type="InterPro" id="IPR003607">
    <property type="entry name" value="HD/PDEase_dom"/>
</dbReference>
<evidence type="ECO:0000313" key="2">
    <source>
        <dbReference type="EMBL" id="GLR71349.1"/>
    </source>
</evidence>
<dbReference type="Pfam" id="PF13487">
    <property type="entry name" value="HD_5"/>
    <property type="match status" value="1"/>
</dbReference>
<dbReference type="PANTHER" id="PTHR43155:SF2">
    <property type="entry name" value="CYCLIC DI-GMP PHOSPHODIESTERASE PA4108"/>
    <property type="match status" value="1"/>
</dbReference>
<dbReference type="PANTHER" id="PTHR43155">
    <property type="entry name" value="CYCLIC DI-GMP PHOSPHODIESTERASE PA4108-RELATED"/>
    <property type="match status" value="1"/>
</dbReference>
<accession>A0AA37SZP3</accession>
<dbReference type="EMBL" id="BSOT01000006">
    <property type="protein sequence ID" value="GLR71349.1"/>
    <property type="molecule type" value="Genomic_DNA"/>
</dbReference>
<gene>
    <name evidence="2" type="ORF">GCM10007852_22570</name>
</gene>
<reference evidence="2" key="1">
    <citation type="journal article" date="2014" name="Int. J. Syst. Evol. Microbiol.">
        <title>Complete genome sequence of Corynebacterium casei LMG S-19264T (=DSM 44701T), isolated from a smear-ripened cheese.</title>
        <authorList>
            <consortium name="US DOE Joint Genome Institute (JGI-PGF)"/>
            <person name="Walter F."/>
            <person name="Albersmeier A."/>
            <person name="Kalinowski J."/>
            <person name="Ruckert C."/>
        </authorList>
    </citation>
    <scope>NUCLEOTIDE SEQUENCE</scope>
    <source>
        <strain evidence="2">NBRC 110023</strain>
    </source>
</reference>
<dbReference type="PROSITE" id="PS51832">
    <property type="entry name" value="HD_GYP"/>
    <property type="match status" value="1"/>
</dbReference>
<dbReference type="GO" id="GO:0008081">
    <property type="term" value="F:phosphoric diester hydrolase activity"/>
    <property type="evidence" value="ECO:0007669"/>
    <property type="project" value="UniProtKB-ARBA"/>
</dbReference>
<feature type="domain" description="HD-GYP" evidence="1">
    <location>
        <begin position="140"/>
        <end position="335"/>
    </location>
</feature>
<evidence type="ECO:0000259" key="1">
    <source>
        <dbReference type="PROSITE" id="PS51832"/>
    </source>
</evidence>
<keyword evidence="3" id="KW-1185">Reference proteome</keyword>
<name>A0AA37SZP3_9ALTE</name>
<reference evidence="2" key="2">
    <citation type="submission" date="2023-01" db="EMBL/GenBank/DDBJ databases">
        <title>Draft genome sequence of Agaribacter marinus strain NBRC 110023.</title>
        <authorList>
            <person name="Sun Q."/>
            <person name="Mori K."/>
        </authorList>
    </citation>
    <scope>NUCLEOTIDE SEQUENCE</scope>
    <source>
        <strain evidence="2">NBRC 110023</strain>
    </source>
</reference>